<dbReference type="AlphaFoldDB" id="A0A1D3CW15"/>
<keyword evidence="2" id="KW-1185">Reference proteome</keyword>
<reference evidence="1 2" key="1">
    <citation type="journal article" date="2016" name="BMC Genomics">
        <title>Comparative genomics reveals Cyclospora cayetanensis possesses coccidia-like metabolism and invasion components but unique surface antigens.</title>
        <authorList>
            <person name="Liu S."/>
            <person name="Wang L."/>
            <person name="Zheng H."/>
            <person name="Xu Z."/>
            <person name="Roellig D.M."/>
            <person name="Li N."/>
            <person name="Frace M.A."/>
            <person name="Tang K."/>
            <person name="Arrowood M.J."/>
            <person name="Moss D.M."/>
            <person name="Zhang L."/>
            <person name="Feng Y."/>
            <person name="Xiao L."/>
        </authorList>
    </citation>
    <scope>NUCLEOTIDE SEQUENCE [LARGE SCALE GENOMIC DNA]</scope>
    <source>
        <strain evidence="1 2">CHN_HEN01</strain>
    </source>
</reference>
<accession>A0A1D3CW15</accession>
<comment type="caution">
    <text evidence="1">The sequence shown here is derived from an EMBL/GenBank/DDBJ whole genome shotgun (WGS) entry which is preliminary data.</text>
</comment>
<evidence type="ECO:0000313" key="2">
    <source>
        <dbReference type="Proteomes" id="UP000095192"/>
    </source>
</evidence>
<dbReference type="EMBL" id="JROU02001745">
    <property type="protein sequence ID" value="OEH75363.1"/>
    <property type="molecule type" value="Genomic_DNA"/>
</dbReference>
<protein>
    <submittedName>
        <fullName evidence="1">Uncharacterized protein</fullName>
    </submittedName>
</protein>
<dbReference type="Proteomes" id="UP000095192">
    <property type="component" value="Unassembled WGS sequence"/>
</dbReference>
<dbReference type="VEuPathDB" id="ToxoDB:cyc_03567"/>
<sequence length="238" mass="25784">MLPPDCRALLEEAFYATVGSALTYAKCFAFAATSRLQHRVEEGGIGCTLIALPPTYPLTGALFKGIPEAVEVLGLNVAQVEEKELLELASSSLAFLHPADAAGFAAANVATLQQLISLFPQCVALLQFFLGHQHTSKTFSWAFLEYLTPRLPLLRERRAALMPPMLPQRNRIIHCLNDGGSSGRSTSGESYESDEVLLEVYRQFDGASQLSSQAQTSDLLMLPLEMQVPIAGQGKSQG</sequence>
<proteinExistence type="predicted"/>
<evidence type="ECO:0000313" key="1">
    <source>
        <dbReference type="EMBL" id="OEH75363.1"/>
    </source>
</evidence>
<gene>
    <name evidence="1" type="ORF">cyc_03567</name>
</gene>
<organism evidence="1 2">
    <name type="scientific">Cyclospora cayetanensis</name>
    <dbReference type="NCBI Taxonomy" id="88456"/>
    <lineage>
        <taxon>Eukaryota</taxon>
        <taxon>Sar</taxon>
        <taxon>Alveolata</taxon>
        <taxon>Apicomplexa</taxon>
        <taxon>Conoidasida</taxon>
        <taxon>Coccidia</taxon>
        <taxon>Eucoccidiorida</taxon>
        <taxon>Eimeriorina</taxon>
        <taxon>Eimeriidae</taxon>
        <taxon>Cyclospora</taxon>
    </lineage>
</organism>
<name>A0A1D3CW15_9EIME</name>
<dbReference type="InParanoid" id="A0A1D3CW15"/>